<evidence type="ECO:0000313" key="1">
    <source>
        <dbReference type="EMBL" id="KAE7999569.1"/>
    </source>
</evidence>
<dbReference type="OrthoDB" id="10262526at2759"/>
<proteinExistence type="predicted"/>
<accession>A0A5N6QLM1</accession>
<reference evidence="1 2" key="1">
    <citation type="submission" date="2019-06" db="EMBL/GenBank/DDBJ databases">
        <title>A chromosomal-level reference genome of Carpinus fangiana (Coryloideae, Betulaceae).</title>
        <authorList>
            <person name="Yang X."/>
            <person name="Wang Z."/>
            <person name="Zhang L."/>
            <person name="Hao G."/>
            <person name="Liu J."/>
            <person name="Yang Y."/>
        </authorList>
    </citation>
    <scope>NUCLEOTIDE SEQUENCE [LARGE SCALE GENOMIC DNA]</scope>
    <source>
        <strain evidence="1">Cfa_2016G</strain>
        <tissue evidence="1">Leaf</tissue>
    </source>
</reference>
<evidence type="ECO:0000313" key="2">
    <source>
        <dbReference type="Proteomes" id="UP000327013"/>
    </source>
</evidence>
<sequence>MSVVAVCLLGWVPFTPIDLLTMLRKLENDQNVTPAERAALREVRGESGAILAVEIKLRLMGEDNGGVGLEAFEVSGKS</sequence>
<keyword evidence="2" id="KW-1185">Reference proteome</keyword>
<gene>
    <name evidence="1" type="ORF">FH972_003981</name>
</gene>
<dbReference type="AlphaFoldDB" id="A0A5N6QLM1"/>
<dbReference type="EMBL" id="CM017321">
    <property type="protein sequence ID" value="KAE7999569.1"/>
    <property type="molecule type" value="Genomic_DNA"/>
</dbReference>
<protein>
    <submittedName>
        <fullName evidence="1">Uncharacterized protein</fullName>
    </submittedName>
</protein>
<organism evidence="1 2">
    <name type="scientific">Carpinus fangiana</name>
    <dbReference type="NCBI Taxonomy" id="176857"/>
    <lineage>
        <taxon>Eukaryota</taxon>
        <taxon>Viridiplantae</taxon>
        <taxon>Streptophyta</taxon>
        <taxon>Embryophyta</taxon>
        <taxon>Tracheophyta</taxon>
        <taxon>Spermatophyta</taxon>
        <taxon>Magnoliopsida</taxon>
        <taxon>eudicotyledons</taxon>
        <taxon>Gunneridae</taxon>
        <taxon>Pentapetalae</taxon>
        <taxon>rosids</taxon>
        <taxon>fabids</taxon>
        <taxon>Fagales</taxon>
        <taxon>Betulaceae</taxon>
        <taxon>Carpinus</taxon>
    </lineage>
</organism>
<name>A0A5N6QLM1_9ROSI</name>
<dbReference type="Proteomes" id="UP000327013">
    <property type="component" value="Chromosome 1"/>
</dbReference>